<evidence type="ECO:0000256" key="4">
    <source>
        <dbReference type="ARBA" id="ARBA00022806"/>
    </source>
</evidence>
<evidence type="ECO:0000259" key="10">
    <source>
        <dbReference type="PROSITE" id="PS51194"/>
    </source>
</evidence>
<feature type="domain" description="Helicase ATP-binding" evidence="9">
    <location>
        <begin position="33"/>
        <end position="203"/>
    </location>
</feature>
<name>A0A1H0UHC4_SELRU</name>
<dbReference type="PROSITE" id="PS51192">
    <property type="entry name" value="HELICASE_ATP_BIND_1"/>
    <property type="match status" value="1"/>
</dbReference>
<keyword evidence="4 7" id="KW-0347">Helicase</keyword>
<dbReference type="GO" id="GO:0016787">
    <property type="term" value="F:hydrolase activity"/>
    <property type="evidence" value="ECO:0007669"/>
    <property type="project" value="UniProtKB-KW"/>
</dbReference>
<dbReference type="EMBL" id="FNJQ01000033">
    <property type="protein sequence ID" value="SDP65425.1"/>
    <property type="molecule type" value="Genomic_DNA"/>
</dbReference>
<evidence type="ECO:0000256" key="5">
    <source>
        <dbReference type="ARBA" id="ARBA00022840"/>
    </source>
</evidence>
<accession>A0A1H0UHC4</accession>
<dbReference type="SMART" id="SM00490">
    <property type="entry name" value="HELICc"/>
    <property type="match status" value="1"/>
</dbReference>
<comment type="similarity">
    <text evidence="7">Belongs to the DEAD box helicase family.</text>
</comment>
<dbReference type="InterPro" id="IPR001650">
    <property type="entry name" value="Helicase_C-like"/>
</dbReference>
<dbReference type="GO" id="GO:0005840">
    <property type="term" value="C:ribosome"/>
    <property type="evidence" value="ECO:0007669"/>
    <property type="project" value="TreeGrafter"/>
</dbReference>
<dbReference type="PROSITE" id="PS00039">
    <property type="entry name" value="DEAD_ATP_HELICASE"/>
    <property type="match status" value="1"/>
</dbReference>
<dbReference type="InterPro" id="IPR044742">
    <property type="entry name" value="DEAD/DEAH_RhlB"/>
</dbReference>
<evidence type="ECO:0000256" key="7">
    <source>
        <dbReference type="RuleBase" id="RU000492"/>
    </source>
</evidence>
<dbReference type="InterPro" id="IPR027417">
    <property type="entry name" value="P-loop_NTPase"/>
</dbReference>
<feature type="domain" description="DEAD-box RNA helicase Q" evidence="11">
    <location>
        <begin position="2"/>
        <end position="30"/>
    </location>
</feature>
<dbReference type="PROSITE" id="PS51194">
    <property type="entry name" value="HELICASE_CTER"/>
    <property type="match status" value="1"/>
</dbReference>
<feature type="short sequence motif" description="Q motif" evidence="6">
    <location>
        <begin position="2"/>
        <end position="30"/>
    </location>
</feature>
<dbReference type="InterPro" id="IPR011545">
    <property type="entry name" value="DEAD/DEAH_box_helicase_dom"/>
</dbReference>
<dbReference type="Proteomes" id="UP000182412">
    <property type="component" value="Unassembled WGS sequence"/>
</dbReference>
<dbReference type="GO" id="GO:0005524">
    <property type="term" value="F:ATP binding"/>
    <property type="evidence" value="ECO:0007669"/>
    <property type="project" value="UniProtKB-KW"/>
</dbReference>
<dbReference type="PANTHER" id="PTHR47963">
    <property type="entry name" value="DEAD-BOX ATP-DEPENDENT RNA HELICASE 47, MITOCHONDRIAL"/>
    <property type="match status" value="1"/>
</dbReference>
<feature type="domain" description="Helicase C-terminal" evidence="10">
    <location>
        <begin position="214"/>
        <end position="376"/>
    </location>
</feature>
<evidence type="ECO:0000313" key="13">
    <source>
        <dbReference type="Proteomes" id="UP000182412"/>
    </source>
</evidence>
<evidence type="ECO:0000259" key="11">
    <source>
        <dbReference type="PROSITE" id="PS51195"/>
    </source>
</evidence>
<dbReference type="Pfam" id="PF00270">
    <property type="entry name" value="DEAD"/>
    <property type="match status" value="1"/>
</dbReference>
<dbReference type="InterPro" id="IPR050547">
    <property type="entry name" value="DEAD_box_RNA_helicases"/>
</dbReference>
<dbReference type="InterPro" id="IPR014014">
    <property type="entry name" value="RNA_helicase_DEAD_Q_motif"/>
</dbReference>
<feature type="region of interest" description="Disordered" evidence="8">
    <location>
        <begin position="385"/>
        <end position="437"/>
    </location>
</feature>
<dbReference type="Gene3D" id="3.40.50.300">
    <property type="entry name" value="P-loop containing nucleotide triphosphate hydrolases"/>
    <property type="match status" value="2"/>
</dbReference>
<dbReference type="GO" id="GO:0033592">
    <property type="term" value="F:RNA strand annealing activity"/>
    <property type="evidence" value="ECO:0007669"/>
    <property type="project" value="TreeGrafter"/>
</dbReference>
<gene>
    <name evidence="12" type="ORF">SAMN05216366_1333</name>
</gene>
<evidence type="ECO:0000259" key="9">
    <source>
        <dbReference type="PROSITE" id="PS51192"/>
    </source>
</evidence>
<dbReference type="EC" id="3.6.4.13" evidence="1"/>
<reference evidence="12 13" key="1">
    <citation type="submission" date="2016-10" db="EMBL/GenBank/DDBJ databases">
        <authorList>
            <person name="de Groot N.N."/>
        </authorList>
    </citation>
    <scope>NUCLEOTIDE SEQUENCE [LARGE SCALE GENOMIC DNA]</scope>
    <source>
        <strain evidence="12 13">S137</strain>
    </source>
</reference>
<dbReference type="GO" id="GO:0005829">
    <property type="term" value="C:cytosol"/>
    <property type="evidence" value="ECO:0007669"/>
    <property type="project" value="TreeGrafter"/>
</dbReference>
<protein>
    <recommendedName>
        <fullName evidence="1">RNA helicase</fullName>
        <ecNumber evidence="1">3.6.4.13</ecNumber>
    </recommendedName>
</protein>
<dbReference type="AlphaFoldDB" id="A0A1H0UHC4"/>
<evidence type="ECO:0000256" key="2">
    <source>
        <dbReference type="ARBA" id="ARBA00022741"/>
    </source>
</evidence>
<keyword evidence="5 7" id="KW-0067">ATP-binding</keyword>
<evidence type="ECO:0000256" key="1">
    <source>
        <dbReference type="ARBA" id="ARBA00012552"/>
    </source>
</evidence>
<dbReference type="InterPro" id="IPR000629">
    <property type="entry name" value="RNA-helicase_DEAD-box_CS"/>
</dbReference>
<evidence type="ECO:0000313" key="12">
    <source>
        <dbReference type="EMBL" id="SDP65425.1"/>
    </source>
</evidence>
<evidence type="ECO:0000256" key="3">
    <source>
        <dbReference type="ARBA" id="ARBA00022801"/>
    </source>
</evidence>
<keyword evidence="2 7" id="KW-0547">Nucleotide-binding</keyword>
<dbReference type="Pfam" id="PF00271">
    <property type="entry name" value="Helicase_C"/>
    <property type="match status" value="1"/>
</dbReference>
<keyword evidence="3 7" id="KW-0378">Hydrolase</keyword>
<dbReference type="SUPFAM" id="SSF52540">
    <property type="entry name" value="P-loop containing nucleoside triphosphate hydrolases"/>
    <property type="match status" value="1"/>
</dbReference>
<organism evidence="12 13">
    <name type="scientific">Selenomonas ruminantium</name>
    <dbReference type="NCBI Taxonomy" id="971"/>
    <lineage>
        <taxon>Bacteria</taxon>
        <taxon>Bacillati</taxon>
        <taxon>Bacillota</taxon>
        <taxon>Negativicutes</taxon>
        <taxon>Selenomonadales</taxon>
        <taxon>Selenomonadaceae</taxon>
        <taxon>Selenomonas</taxon>
    </lineage>
</organism>
<feature type="compositionally biased region" description="Basic residues" evidence="8">
    <location>
        <begin position="394"/>
        <end position="411"/>
    </location>
</feature>
<dbReference type="PROSITE" id="PS51195">
    <property type="entry name" value="Q_MOTIF"/>
    <property type="match status" value="1"/>
</dbReference>
<dbReference type="CDD" id="cd18787">
    <property type="entry name" value="SF2_C_DEAD"/>
    <property type="match status" value="1"/>
</dbReference>
<dbReference type="GO" id="GO:0003724">
    <property type="term" value="F:RNA helicase activity"/>
    <property type="evidence" value="ECO:0007669"/>
    <property type="project" value="UniProtKB-EC"/>
</dbReference>
<dbReference type="SMART" id="SM00487">
    <property type="entry name" value="DEXDc"/>
    <property type="match status" value="1"/>
</dbReference>
<dbReference type="CDD" id="cd00268">
    <property type="entry name" value="DEADc"/>
    <property type="match status" value="1"/>
</dbReference>
<proteinExistence type="inferred from homology"/>
<feature type="compositionally biased region" description="Basic residues" evidence="8">
    <location>
        <begin position="418"/>
        <end position="437"/>
    </location>
</feature>
<evidence type="ECO:0000256" key="8">
    <source>
        <dbReference type="SAM" id="MobiDB-lite"/>
    </source>
</evidence>
<sequence>MTKFKELGISQDICELLARRGIREATPVQEKAIPLARAGRDLIVQAQTGTGKTLAFLLPILEKIKPQVDVAQALIVAPTRELAIQVAKVASIVGEAAGISSLVIYGGQDIERQKQKLRRHPQLIIGTPGRLLDHLRRQTINLSHVNKVVLDEADEMMKLGFIEDVEVLLKASANDRQFMLFSATMPARVKALAAQYMKAPENIQIKSEHITLDAIEQVILDTTEENKIDRLCECINSDNPYLAMVFCHTKQRAHMVTMALAARGYLVDELHGDLSQVQRALVLKRFRKAELQILCATDIAARGLDIEGVTHVFNYDIPHDTESYIHRIGRTGRAGQEGKAVTFVNARQYDLLRRIEAGIKSRIRKEHSERHHKRLEKQAQIMQEIKKERQEKKSKAKPLSKYANRKGAAHKGRNDRSRRAKVRNRSNATKRSHMGKH</sequence>
<dbReference type="InterPro" id="IPR014001">
    <property type="entry name" value="Helicase_ATP-bd"/>
</dbReference>
<dbReference type="PANTHER" id="PTHR47963:SF8">
    <property type="entry name" value="ATP-DEPENDENT RNA HELICASE DEAD"/>
    <property type="match status" value="1"/>
</dbReference>
<dbReference type="RefSeq" id="WP_074573197.1">
    <property type="nucleotide sequence ID" value="NZ_FNJQ01000033.1"/>
</dbReference>
<dbReference type="GO" id="GO:0009409">
    <property type="term" value="P:response to cold"/>
    <property type="evidence" value="ECO:0007669"/>
    <property type="project" value="TreeGrafter"/>
</dbReference>
<dbReference type="OrthoDB" id="9805696at2"/>
<evidence type="ECO:0000256" key="6">
    <source>
        <dbReference type="PROSITE-ProRule" id="PRU00552"/>
    </source>
</evidence>